<comment type="caution">
    <text evidence="1">The sequence shown here is derived from an EMBL/GenBank/DDBJ whole genome shotgun (WGS) entry which is preliminary data.</text>
</comment>
<protein>
    <submittedName>
        <fullName evidence="1">Uncharacterized protein</fullName>
    </submittedName>
</protein>
<dbReference type="EMBL" id="BAABAB010000010">
    <property type="protein sequence ID" value="GAA3616063.1"/>
    <property type="molecule type" value="Genomic_DNA"/>
</dbReference>
<keyword evidence="2" id="KW-1185">Reference proteome</keyword>
<dbReference type="Proteomes" id="UP001501490">
    <property type="component" value="Unassembled WGS sequence"/>
</dbReference>
<accession>A0ABP6ZT81</accession>
<dbReference type="RefSeq" id="WP_344803506.1">
    <property type="nucleotide sequence ID" value="NZ_BAABAB010000010.1"/>
</dbReference>
<name>A0ABP6ZT81_9ACTN</name>
<gene>
    <name evidence="1" type="ORF">GCM10022236_17760</name>
</gene>
<sequence>MQLNHLCDVTWRYDFAESVDSSTSGAGDGRLYGQGTATFTGRLTGTATWSNFPRLRGGFAHPNARGVLALDTGGRVFFELHGRAEPTAGRGVHVLTFQADHPDDAWLDEAIAVGEGSIDPERLVLAMRYYECVVDYLPGVP</sequence>
<evidence type="ECO:0000313" key="1">
    <source>
        <dbReference type="EMBL" id="GAA3616063.1"/>
    </source>
</evidence>
<evidence type="ECO:0000313" key="2">
    <source>
        <dbReference type="Proteomes" id="UP001501490"/>
    </source>
</evidence>
<dbReference type="Gene3D" id="2.40.160.20">
    <property type="match status" value="1"/>
</dbReference>
<reference evidence="2" key="1">
    <citation type="journal article" date="2019" name="Int. J. Syst. Evol. Microbiol.">
        <title>The Global Catalogue of Microorganisms (GCM) 10K type strain sequencing project: providing services to taxonomists for standard genome sequencing and annotation.</title>
        <authorList>
            <consortium name="The Broad Institute Genomics Platform"/>
            <consortium name="The Broad Institute Genome Sequencing Center for Infectious Disease"/>
            <person name="Wu L."/>
            <person name="Ma J."/>
        </authorList>
    </citation>
    <scope>NUCLEOTIDE SEQUENCE [LARGE SCALE GENOMIC DNA]</scope>
    <source>
        <strain evidence="2">JCM 16929</strain>
    </source>
</reference>
<proteinExistence type="predicted"/>
<organism evidence="1 2">
    <name type="scientific">Microlunatus ginsengisoli</name>
    <dbReference type="NCBI Taxonomy" id="363863"/>
    <lineage>
        <taxon>Bacteria</taxon>
        <taxon>Bacillati</taxon>
        <taxon>Actinomycetota</taxon>
        <taxon>Actinomycetes</taxon>
        <taxon>Propionibacteriales</taxon>
        <taxon>Propionibacteriaceae</taxon>
        <taxon>Microlunatus</taxon>
    </lineage>
</organism>